<dbReference type="PANTHER" id="PTHR17490:SF16">
    <property type="entry name" value="THREONYLCARBAMOYL-AMP SYNTHASE"/>
    <property type="match status" value="1"/>
</dbReference>
<feature type="compositionally biased region" description="Low complexity" evidence="12">
    <location>
        <begin position="248"/>
        <end position="270"/>
    </location>
</feature>
<evidence type="ECO:0000256" key="12">
    <source>
        <dbReference type="SAM" id="MobiDB-lite"/>
    </source>
</evidence>
<accession>A0ABS4YYM2</accession>
<dbReference type="InterPro" id="IPR050156">
    <property type="entry name" value="TC-AMP_synthase_SUA5"/>
</dbReference>
<dbReference type="Gene3D" id="3.90.870.10">
    <property type="entry name" value="DHBP synthase"/>
    <property type="match status" value="1"/>
</dbReference>
<feature type="compositionally biased region" description="Acidic residues" evidence="12">
    <location>
        <begin position="271"/>
        <end position="304"/>
    </location>
</feature>
<feature type="compositionally biased region" description="Polar residues" evidence="12">
    <location>
        <begin position="309"/>
        <end position="318"/>
    </location>
</feature>
<reference evidence="14 15" key="1">
    <citation type="submission" date="2021-03" db="EMBL/GenBank/DDBJ databases">
        <title>Sequencing the genomes of 1000 actinobacteria strains.</title>
        <authorList>
            <person name="Klenk H.-P."/>
        </authorList>
    </citation>
    <scope>NUCLEOTIDE SEQUENCE [LARGE SCALE GENOMIC DNA]</scope>
    <source>
        <strain evidence="14 15">DSM 16005</strain>
    </source>
</reference>
<protein>
    <recommendedName>
        <fullName evidence="10">L-threonylcarbamoyladenylate synthase</fullName>
        <ecNumber evidence="3">2.7.7.87</ecNumber>
    </recommendedName>
    <alternativeName>
        <fullName evidence="10">L-threonylcarbamoyladenylate synthase</fullName>
    </alternativeName>
</protein>
<evidence type="ECO:0000256" key="1">
    <source>
        <dbReference type="ARBA" id="ARBA00004496"/>
    </source>
</evidence>
<keyword evidence="7" id="KW-0548">Nucleotidyltransferase</keyword>
<proteinExistence type="inferred from homology"/>
<evidence type="ECO:0000256" key="8">
    <source>
        <dbReference type="ARBA" id="ARBA00022741"/>
    </source>
</evidence>
<feature type="domain" description="YrdC-like" evidence="13">
    <location>
        <begin position="15"/>
        <end position="204"/>
    </location>
</feature>
<evidence type="ECO:0000256" key="7">
    <source>
        <dbReference type="ARBA" id="ARBA00022695"/>
    </source>
</evidence>
<dbReference type="PANTHER" id="PTHR17490">
    <property type="entry name" value="SUA5"/>
    <property type="match status" value="1"/>
</dbReference>
<evidence type="ECO:0000256" key="11">
    <source>
        <dbReference type="ARBA" id="ARBA00048366"/>
    </source>
</evidence>
<dbReference type="EC" id="2.7.7.87" evidence="3"/>
<feature type="region of interest" description="Disordered" evidence="12">
    <location>
        <begin position="233"/>
        <end position="318"/>
    </location>
</feature>
<keyword evidence="15" id="KW-1185">Reference proteome</keyword>
<evidence type="ECO:0000256" key="6">
    <source>
        <dbReference type="ARBA" id="ARBA00022694"/>
    </source>
</evidence>
<keyword evidence="5" id="KW-0808">Transferase</keyword>
<name>A0ABS4YYM2_9MICC</name>
<comment type="caution">
    <text evidence="14">The sequence shown here is derived from an EMBL/GenBank/DDBJ whole genome shotgun (WGS) entry which is preliminary data.</text>
</comment>
<gene>
    <name evidence="14" type="ORF">JOF48_002681</name>
</gene>
<evidence type="ECO:0000313" key="14">
    <source>
        <dbReference type="EMBL" id="MBP2413882.1"/>
    </source>
</evidence>
<evidence type="ECO:0000313" key="15">
    <source>
        <dbReference type="Proteomes" id="UP000711614"/>
    </source>
</evidence>
<dbReference type="InterPro" id="IPR017945">
    <property type="entry name" value="DHBP_synth_RibB-like_a/b_dom"/>
</dbReference>
<dbReference type="Proteomes" id="UP000711614">
    <property type="component" value="Unassembled WGS sequence"/>
</dbReference>
<dbReference type="RefSeq" id="WP_209681472.1">
    <property type="nucleotide sequence ID" value="NZ_JAGIOI010000001.1"/>
</dbReference>
<dbReference type="EMBL" id="JAGIOI010000001">
    <property type="protein sequence ID" value="MBP2413882.1"/>
    <property type="molecule type" value="Genomic_DNA"/>
</dbReference>
<evidence type="ECO:0000259" key="13">
    <source>
        <dbReference type="PROSITE" id="PS51163"/>
    </source>
</evidence>
<comment type="similarity">
    <text evidence="2">Belongs to the SUA5 family.</text>
</comment>
<dbReference type="PROSITE" id="PS51163">
    <property type="entry name" value="YRDC"/>
    <property type="match status" value="1"/>
</dbReference>
<organism evidence="14 15">
    <name type="scientific">Arthrobacter stackebrandtii</name>
    <dbReference type="NCBI Taxonomy" id="272161"/>
    <lineage>
        <taxon>Bacteria</taxon>
        <taxon>Bacillati</taxon>
        <taxon>Actinomycetota</taxon>
        <taxon>Actinomycetes</taxon>
        <taxon>Micrococcales</taxon>
        <taxon>Micrococcaceae</taxon>
        <taxon>Arthrobacter</taxon>
    </lineage>
</organism>
<comment type="subcellular location">
    <subcellularLocation>
        <location evidence="1">Cytoplasm</location>
    </subcellularLocation>
</comment>
<dbReference type="SUPFAM" id="SSF55821">
    <property type="entry name" value="YrdC/RibB"/>
    <property type="match status" value="1"/>
</dbReference>
<comment type="catalytic activity">
    <reaction evidence="11">
        <text>L-threonine + hydrogencarbonate + ATP = L-threonylcarbamoyladenylate + diphosphate + H2O</text>
        <dbReference type="Rhea" id="RHEA:36407"/>
        <dbReference type="ChEBI" id="CHEBI:15377"/>
        <dbReference type="ChEBI" id="CHEBI:17544"/>
        <dbReference type="ChEBI" id="CHEBI:30616"/>
        <dbReference type="ChEBI" id="CHEBI:33019"/>
        <dbReference type="ChEBI" id="CHEBI:57926"/>
        <dbReference type="ChEBI" id="CHEBI:73682"/>
        <dbReference type="EC" id="2.7.7.87"/>
    </reaction>
</comment>
<evidence type="ECO:0000256" key="10">
    <source>
        <dbReference type="ARBA" id="ARBA00029774"/>
    </source>
</evidence>
<evidence type="ECO:0000256" key="5">
    <source>
        <dbReference type="ARBA" id="ARBA00022679"/>
    </source>
</evidence>
<keyword evidence="4" id="KW-0963">Cytoplasm</keyword>
<evidence type="ECO:0000256" key="9">
    <source>
        <dbReference type="ARBA" id="ARBA00022840"/>
    </source>
</evidence>
<keyword evidence="9" id="KW-0067">ATP-binding</keyword>
<sequence>MSTTSYNCTNDEQRAAALEHAQKAIAAKQLVVMPTDTVYGVAADAFSPQAVATLLAAKGRGRNMPPPVLIPRIGTMEGLAVDIPDDARKLAEKYWPGPLTLIFHAQPTLDWDLGDTVGTVALRVPDDQLALDLLTLTGPLAVSSANRTGQAAAQTASEARVQLAESVEVYLEGGFRPLEGTDPTPSTIVDATGLRLRVVREGAISLEDIKRMIPSALGPDVEPEIWEPANLAKAEPAAEGQEADAADDGAAATAAEGDAPAEPSADTGDTAADDETAAEAPADAEDADGDEADSGAAATEEEPEPVTLSKENPANAAS</sequence>
<dbReference type="Pfam" id="PF01300">
    <property type="entry name" value="Sua5_yciO_yrdC"/>
    <property type="match status" value="1"/>
</dbReference>
<evidence type="ECO:0000256" key="2">
    <source>
        <dbReference type="ARBA" id="ARBA00007663"/>
    </source>
</evidence>
<keyword evidence="6" id="KW-0819">tRNA processing</keyword>
<evidence type="ECO:0000256" key="3">
    <source>
        <dbReference type="ARBA" id="ARBA00012584"/>
    </source>
</evidence>
<evidence type="ECO:0000256" key="4">
    <source>
        <dbReference type="ARBA" id="ARBA00022490"/>
    </source>
</evidence>
<dbReference type="InterPro" id="IPR006070">
    <property type="entry name" value="Sua5-like_dom"/>
</dbReference>
<dbReference type="NCBIfam" id="TIGR00057">
    <property type="entry name" value="L-threonylcarbamoyladenylate synthase"/>
    <property type="match status" value="1"/>
</dbReference>
<keyword evidence="8" id="KW-0547">Nucleotide-binding</keyword>